<dbReference type="Proteomes" id="UP001142393">
    <property type="component" value="Unassembled WGS sequence"/>
</dbReference>
<dbReference type="EMBL" id="JANVFU010000001">
    <property type="protein sequence ID" value="KAJ3751400.1"/>
    <property type="molecule type" value="Genomic_DNA"/>
</dbReference>
<dbReference type="AlphaFoldDB" id="A0A9W8PCS6"/>
<reference evidence="2 3" key="1">
    <citation type="journal article" date="2023" name="Proc. Natl. Acad. Sci. U.S.A.">
        <title>A global phylogenomic analysis of the shiitake genus Lentinula.</title>
        <authorList>
            <person name="Sierra-Patev S."/>
            <person name="Min B."/>
            <person name="Naranjo-Ortiz M."/>
            <person name="Looney B."/>
            <person name="Konkel Z."/>
            <person name="Slot J.C."/>
            <person name="Sakamoto Y."/>
            <person name="Steenwyk J.L."/>
            <person name="Rokas A."/>
            <person name="Carro J."/>
            <person name="Camarero S."/>
            <person name="Ferreira P."/>
            <person name="Molpeceres G."/>
            <person name="Ruiz-Duenas F.J."/>
            <person name="Serrano A."/>
            <person name="Henrissat B."/>
            <person name="Drula E."/>
            <person name="Hughes K.W."/>
            <person name="Mata J.L."/>
            <person name="Ishikawa N.K."/>
            <person name="Vargas-Isla R."/>
            <person name="Ushijima S."/>
            <person name="Smith C.A."/>
            <person name="Donoghue J."/>
            <person name="Ahrendt S."/>
            <person name="Andreopoulos W."/>
            <person name="He G."/>
            <person name="LaButti K."/>
            <person name="Lipzen A."/>
            <person name="Ng V."/>
            <person name="Riley R."/>
            <person name="Sandor L."/>
            <person name="Barry K."/>
            <person name="Martinez A.T."/>
            <person name="Xiao Y."/>
            <person name="Gibbons J.G."/>
            <person name="Terashima K."/>
            <person name="Grigoriev I.V."/>
            <person name="Hibbett D."/>
        </authorList>
    </citation>
    <scope>NUCLEOTIDE SEQUENCE [LARGE SCALE GENOMIC DNA]</scope>
    <source>
        <strain evidence="2 3">TFB7810</strain>
    </source>
</reference>
<sequence length="205" mass="22950">MFLSSTTSRPLTCIYQFHSKSSDWSSRKMSFPSRIRVFGKRHDRQKKTAPTGVDNTVAASLGKNRHPRKDEYKHTRLPRKEGSGVATQKTRAPRKGRQTGIKHTNGFLARKGLGVTMRQTQRHGLLARSGKRALSAVGITAARDTQLIGRTGAHNLLKYWGPERFGNDRTSERRVGGMSSLCSTREQGGKKGRNPLSFRVYIQSI</sequence>
<proteinExistence type="predicted"/>
<gene>
    <name evidence="2" type="ORF">DFH05DRAFT_1456220</name>
</gene>
<feature type="compositionally biased region" description="Basic and acidic residues" evidence="1">
    <location>
        <begin position="68"/>
        <end position="82"/>
    </location>
</feature>
<evidence type="ECO:0000313" key="2">
    <source>
        <dbReference type="EMBL" id="KAJ3751400.1"/>
    </source>
</evidence>
<evidence type="ECO:0000313" key="3">
    <source>
        <dbReference type="Proteomes" id="UP001142393"/>
    </source>
</evidence>
<comment type="caution">
    <text evidence="2">The sequence shown here is derived from an EMBL/GenBank/DDBJ whole genome shotgun (WGS) entry which is preliminary data.</text>
</comment>
<protein>
    <submittedName>
        <fullName evidence="2">Uncharacterized protein</fullName>
    </submittedName>
</protein>
<keyword evidence="3" id="KW-1185">Reference proteome</keyword>
<accession>A0A9W8PCS6</accession>
<feature type="region of interest" description="Disordered" evidence="1">
    <location>
        <begin position="168"/>
        <end position="190"/>
    </location>
</feature>
<name>A0A9W8PCS6_9AGAR</name>
<evidence type="ECO:0000256" key="1">
    <source>
        <dbReference type="SAM" id="MobiDB-lite"/>
    </source>
</evidence>
<feature type="region of interest" description="Disordered" evidence="1">
    <location>
        <begin position="41"/>
        <end position="99"/>
    </location>
</feature>
<organism evidence="2 3">
    <name type="scientific">Lentinula detonsa</name>
    <dbReference type="NCBI Taxonomy" id="2804962"/>
    <lineage>
        <taxon>Eukaryota</taxon>
        <taxon>Fungi</taxon>
        <taxon>Dikarya</taxon>
        <taxon>Basidiomycota</taxon>
        <taxon>Agaricomycotina</taxon>
        <taxon>Agaricomycetes</taxon>
        <taxon>Agaricomycetidae</taxon>
        <taxon>Agaricales</taxon>
        <taxon>Marasmiineae</taxon>
        <taxon>Omphalotaceae</taxon>
        <taxon>Lentinula</taxon>
    </lineage>
</organism>